<dbReference type="AlphaFoldDB" id="A0A5P2HDT0"/>
<sequence>MTQARKPAKSTDKPDKRDQDAKLEDELDEALEDTFPASDPIAVDPKPDRAPPKPEKRKPGQAH</sequence>
<evidence type="ECO:0000313" key="2">
    <source>
        <dbReference type="EMBL" id="QET06361.1"/>
    </source>
</evidence>
<feature type="compositionally biased region" description="Basic and acidic residues" evidence="1">
    <location>
        <begin position="9"/>
        <end position="24"/>
    </location>
</feature>
<reference evidence="2 3" key="1">
    <citation type="submission" date="2019-09" db="EMBL/GenBank/DDBJ databases">
        <title>FDA dAtabase for Regulatory Grade micrObial Sequences (FDA-ARGOS): Supporting development and validation of Infectious Disease Dx tests.</title>
        <authorList>
            <person name="Sciortino C."/>
            <person name="Tallon L."/>
            <person name="Sadzewicz L."/>
            <person name="Vavikolanu K."/>
            <person name="Mehta A."/>
            <person name="Aluvathingal J."/>
            <person name="Nadendla S."/>
            <person name="Nandy P."/>
            <person name="Geyer C."/>
            <person name="Yan Y."/>
            <person name="Sichtig H."/>
        </authorList>
    </citation>
    <scope>NUCLEOTIDE SEQUENCE [LARGE SCALE GENOMIC DNA]</scope>
    <source>
        <strain evidence="2 3">FDAARGOS_664</strain>
    </source>
</reference>
<evidence type="ECO:0000256" key="1">
    <source>
        <dbReference type="SAM" id="MobiDB-lite"/>
    </source>
</evidence>
<dbReference type="EMBL" id="CP044067">
    <property type="protein sequence ID" value="QET06361.1"/>
    <property type="molecule type" value="Genomic_DNA"/>
</dbReference>
<protein>
    <submittedName>
        <fullName evidence="2">Uncharacterized protein</fullName>
    </submittedName>
</protein>
<accession>A0A5P2HDT0</accession>
<evidence type="ECO:0000313" key="3">
    <source>
        <dbReference type="Proteomes" id="UP000322822"/>
    </source>
</evidence>
<dbReference type="RefSeq" id="WP_150377079.1">
    <property type="nucleotide sequence ID" value="NZ_CP044067.1"/>
</dbReference>
<proteinExistence type="predicted"/>
<dbReference type="Proteomes" id="UP000322822">
    <property type="component" value="Chromosome 2"/>
</dbReference>
<name>A0A5P2HDT0_9BURK</name>
<dbReference type="OrthoDB" id="8722685at2"/>
<organism evidence="2 3">
    <name type="scientific">Cupriavidus pauculus</name>
    <dbReference type="NCBI Taxonomy" id="82633"/>
    <lineage>
        <taxon>Bacteria</taxon>
        <taxon>Pseudomonadati</taxon>
        <taxon>Pseudomonadota</taxon>
        <taxon>Betaproteobacteria</taxon>
        <taxon>Burkholderiales</taxon>
        <taxon>Burkholderiaceae</taxon>
        <taxon>Cupriavidus</taxon>
    </lineage>
</organism>
<feature type="compositionally biased region" description="Basic and acidic residues" evidence="1">
    <location>
        <begin position="45"/>
        <end position="63"/>
    </location>
</feature>
<gene>
    <name evidence="2" type="ORF">FOB72_31230</name>
</gene>
<feature type="region of interest" description="Disordered" evidence="1">
    <location>
        <begin position="1"/>
        <end position="63"/>
    </location>
</feature>